<feature type="region of interest" description="Disordered" evidence="1">
    <location>
        <begin position="1"/>
        <end position="20"/>
    </location>
</feature>
<gene>
    <name evidence="3" type="ORF">PRZ03_01025</name>
</gene>
<name>A0ABT5K968_9BURK</name>
<dbReference type="RefSeq" id="WP_273598614.1">
    <property type="nucleotide sequence ID" value="NZ_JAQQXT010000001.1"/>
</dbReference>
<evidence type="ECO:0000256" key="2">
    <source>
        <dbReference type="SAM" id="Phobius"/>
    </source>
</evidence>
<keyword evidence="2" id="KW-1133">Transmembrane helix</keyword>
<keyword evidence="2" id="KW-0812">Transmembrane</keyword>
<keyword evidence="4" id="KW-1185">Reference proteome</keyword>
<organism evidence="3 4">
    <name type="scientific">Roseateles albus</name>
    <dbReference type="NCBI Taxonomy" id="2987525"/>
    <lineage>
        <taxon>Bacteria</taxon>
        <taxon>Pseudomonadati</taxon>
        <taxon>Pseudomonadota</taxon>
        <taxon>Betaproteobacteria</taxon>
        <taxon>Burkholderiales</taxon>
        <taxon>Sphaerotilaceae</taxon>
        <taxon>Roseateles</taxon>
    </lineage>
</organism>
<proteinExistence type="predicted"/>
<feature type="transmembrane region" description="Helical" evidence="2">
    <location>
        <begin position="273"/>
        <end position="300"/>
    </location>
</feature>
<evidence type="ECO:0000313" key="3">
    <source>
        <dbReference type="EMBL" id="MDC8770134.1"/>
    </source>
</evidence>
<evidence type="ECO:0000256" key="1">
    <source>
        <dbReference type="SAM" id="MobiDB-lite"/>
    </source>
</evidence>
<dbReference type="EMBL" id="JAQQXT010000001">
    <property type="protein sequence ID" value="MDC8770134.1"/>
    <property type="molecule type" value="Genomic_DNA"/>
</dbReference>
<keyword evidence="2" id="KW-0472">Membrane</keyword>
<comment type="caution">
    <text evidence="3">The sequence shown here is derived from an EMBL/GenBank/DDBJ whole genome shotgun (WGS) entry which is preliminary data.</text>
</comment>
<accession>A0ABT5K968</accession>
<dbReference type="Proteomes" id="UP001221189">
    <property type="component" value="Unassembled WGS sequence"/>
</dbReference>
<evidence type="ECO:0000313" key="4">
    <source>
        <dbReference type="Proteomes" id="UP001221189"/>
    </source>
</evidence>
<sequence length="309" mass="33251">MGVHCAPALQGRKQSEGKSGRNLRRAMTVLQFSAALSLSGAAVMVVWQSEYVARLDLGFKTQGLLALDLPEGLKPEQTDGLFEALKRHPAVQALSWSEDVPGRNGVGQVDTMDNGQTRAGVRTGRYDLGFFNVYQIPLLAGSLEGIVLPEKTEPGVDRPLAIDLMAVKALGFASPQAAIGAQLKVGNDGWRIKAVVGAIKQESARNIAQPQVFRLSKKVRNVLTLKGSGSGSDLAALRAAVSEVWPRYMPDTVVEMNGVEEQLAQRYRLDRNIGLLIAATSLIALLLAGFGVYALAAYTVRRAATRWKS</sequence>
<protein>
    <recommendedName>
        <fullName evidence="5">MacB-like periplasmic core domain-containing protein</fullName>
    </recommendedName>
</protein>
<evidence type="ECO:0008006" key="5">
    <source>
        <dbReference type="Google" id="ProtNLM"/>
    </source>
</evidence>
<reference evidence="3 4" key="1">
    <citation type="submission" date="2022-10" db="EMBL/GenBank/DDBJ databases">
        <title>Paucibacter sp. hw1 Genome sequencing.</title>
        <authorList>
            <person name="Park S."/>
        </authorList>
    </citation>
    <scope>NUCLEOTIDE SEQUENCE [LARGE SCALE GENOMIC DNA]</scope>
    <source>
        <strain evidence="4">hw1</strain>
    </source>
</reference>